<feature type="transmembrane region" description="Helical" evidence="1">
    <location>
        <begin position="205"/>
        <end position="227"/>
    </location>
</feature>
<keyword evidence="1" id="KW-0812">Transmembrane</keyword>
<gene>
    <name evidence="2" type="ORF">GQN54_09910</name>
</gene>
<feature type="transmembrane region" description="Helical" evidence="1">
    <location>
        <begin position="12"/>
        <end position="33"/>
    </location>
</feature>
<reference evidence="2 3" key="1">
    <citation type="submission" date="2019-12" db="EMBL/GenBank/DDBJ databases">
        <authorList>
            <person name="Zhao J."/>
        </authorList>
    </citation>
    <scope>NUCLEOTIDE SEQUENCE [LARGE SCALE GENOMIC DNA]</scope>
    <source>
        <strain evidence="2 3">S-15</strain>
    </source>
</reference>
<feature type="transmembrane region" description="Helical" evidence="1">
    <location>
        <begin position="327"/>
        <end position="344"/>
    </location>
</feature>
<evidence type="ECO:0000313" key="3">
    <source>
        <dbReference type="Proteomes" id="UP000470771"/>
    </source>
</evidence>
<protein>
    <recommendedName>
        <fullName evidence="4">Glycosyltransferase RgtA/B/C/D-like domain-containing protein</fullName>
    </recommendedName>
</protein>
<evidence type="ECO:0008006" key="4">
    <source>
        <dbReference type="Google" id="ProtNLM"/>
    </source>
</evidence>
<keyword evidence="1" id="KW-0472">Membrane</keyword>
<keyword evidence="3" id="KW-1185">Reference proteome</keyword>
<feature type="transmembrane region" description="Helical" evidence="1">
    <location>
        <begin position="247"/>
        <end position="265"/>
    </location>
</feature>
<comment type="caution">
    <text evidence="2">The sequence shown here is derived from an EMBL/GenBank/DDBJ whole genome shotgun (WGS) entry which is preliminary data.</text>
</comment>
<dbReference type="EMBL" id="WWNE01000007">
    <property type="protein sequence ID" value="NBG66431.1"/>
    <property type="molecule type" value="Genomic_DNA"/>
</dbReference>
<feature type="transmembrane region" description="Helical" evidence="1">
    <location>
        <begin position="305"/>
        <end position="321"/>
    </location>
</feature>
<name>A0A6N9NLT0_9FLAO</name>
<evidence type="ECO:0000256" key="1">
    <source>
        <dbReference type="SAM" id="Phobius"/>
    </source>
</evidence>
<organism evidence="2 3">
    <name type="scientific">Acidiluteibacter ferrifornacis</name>
    <dbReference type="NCBI Taxonomy" id="2692424"/>
    <lineage>
        <taxon>Bacteria</taxon>
        <taxon>Pseudomonadati</taxon>
        <taxon>Bacteroidota</taxon>
        <taxon>Flavobacteriia</taxon>
        <taxon>Flavobacteriales</taxon>
        <taxon>Cryomorphaceae</taxon>
        <taxon>Acidiluteibacter</taxon>
    </lineage>
</organism>
<dbReference type="Proteomes" id="UP000470771">
    <property type="component" value="Unassembled WGS sequence"/>
</dbReference>
<dbReference type="AlphaFoldDB" id="A0A6N9NLT0"/>
<feature type="transmembrane region" description="Helical" evidence="1">
    <location>
        <begin position="377"/>
        <end position="395"/>
    </location>
</feature>
<accession>A0A6N9NLT0</accession>
<feature type="transmembrane region" description="Helical" evidence="1">
    <location>
        <begin position="158"/>
        <end position="175"/>
    </location>
</feature>
<dbReference type="RefSeq" id="WP_160633380.1">
    <property type="nucleotide sequence ID" value="NZ_WWNE01000007.1"/>
</dbReference>
<evidence type="ECO:0000313" key="2">
    <source>
        <dbReference type="EMBL" id="NBG66431.1"/>
    </source>
</evidence>
<proteinExistence type="predicted"/>
<sequence length="507" mass="58939">MNYNEMAFKKSTAIRILQMSLFFLLVISVYVRFYKNHHELPKGCDEFGYLHMSEAISNGNLLKSHTKRPFFNELKQHLLNQGYTTKEMTWVMLPHAYHLDEHSNKVINQYPIGTSLLMSFIPKLYRQYLFPVVVVLLIYTLTFLVGLKEDRRTREKQFTLITIFILLSILIAPFLTEYTSVNSVAPTFGFLLAAGVCYSRNWRVAALLIAITVNFRLANVLLISPILIHQLLQYVETKNFNDLARSVSQTLIILLVIGILPYSLYTKLLVDSFLASTYSSIDQASANLEMAILNFKYYFINENKWLIVSFLSLMVLCFLNFNDKKKTYLSFSFSLLFIYLFFLFHAAKTPYYPYGLSLIMIGVIIQKVSTLNPQKKILFPALNFIALVGLLAIFITNYSKYKSIKEIPTSLEIQDLKECFETYDVVWGELKTGTIEYATSTPTMRFYWGNQKIREEIMIWLKNNNYKQAIFLNDLVLNIEEIERLNNELHFIPNHDKINKCGVLLEL</sequence>
<feature type="transmembrane region" description="Helical" evidence="1">
    <location>
        <begin position="128"/>
        <end position="146"/>
    </location>
</feature>
<keyword evidence="1" id="KW-1133">Transmembrane helix</keyword>